<protein>
    <submittedName>
        <fullName evidence="1">Uncharacterized protein</fullName>
    </submittedName>
</protein>
<sequence length="103" mass="11484">MRSSSASPFWGELDWGGWSQHNVSIHPLTLPRQASRYLSADVCANEREEGRGQRLPSSRPLDPVLEAERAAQEQHSCGVLTDSVRSDSDRLCLPRTRTTIPVL</sequence>
<dbReference type="AlphaFoldDB" id="A0AAD7T4G9"/>
<evidence type="ECO:0000313" key="2">
    <source>
        <dbReference type="Proteomes" id="UP001221898"/>
    </source>
</evidence>
<accession>A0AAD7T4G9</accession>
<gene>
    <name evidence="1" type="ORF">AAFF_G00066380</name>
</gene>
<proteinExistence type="predicted"/>
<name>A0AAD7T4G9_9TELE</name>
<evidence type="ECO:0000313" key="1">
    <source>
        <dbReference type="EMBL" id="KAJ8414040.1"/>
    </source>
</evidence>
<organism evidence="1 2">
    <name type="scientific">Aldrovandia affinis</name>
    <dbReference type="NCBI Taxonomy" id="143900"/>
    <lineage>
        <taxon>Eukaryota</taxon>
        <taxon>Metazoa</taxon>
        <taxon>Chordata</taxon>
        <taxon>Craniata</taxon>
        <taxon>Vertebrata</taxon>
        <taxon>Euteleostomi</taxon>
        <taxon>Actinopterygii</taxon>
        <taxon>Neopterygii</taxon>
        <taxon>Teleostei</taxon>
        <taxon>Notacanthiformes</taxon>
        <taxon>Halosauridae</taxon>
        <taxon>Aldrovandia</taxon>
    </lineage>
</organism>
<dbReference type="EMBL" id="JAINUG010000014">
    <property type="protein sequence ID" value="KAJ8414040.1"/>
    <property type="molecule type" value="Genomic_DNA"/>
</dbReference>
<dbReference type="Proteomes" id="UP001221898">
    <property type="component" value="Unassembled WGS sequence"/>
</dbReference>
<keyword evidence="2" id="KW-1185">Reference proteome</keyword>
<reference evidence="1" key="1">
    <citation type="journal article" date="2023" name="Science">
        <title>Genome structures resolve the early diversification of teleost fishes.</title>
        <authorList>
            <person name="Parey E."/>
            <person name="Louis A."/>
            <person name="Montfort J."/>
            <person name="Bouchez O."/>
            <person name="Roques C."/>
            <person name="Iampietro C."/>
            <person name="Lluch J."/>
            <person name="Castinel A."/>
            <person name="Donnadieu C."/>
            <person name="Desvignes T."/>
            <person name="Floi Bucao C."/>
            <person name="Jouanno E."/>
            <person name="Wen M."/>
            <person name="Mejri S."/>
            <person name="Dirks R."/>
            <person name="Jansen H."/>
            <person name="Henkel C."/>
            <person name="Chen W.J."/>
            <person name="Zahm M."/>
            <person name="Cabau C."/>
            <person name="Klopp C."/>
            <person name="Thompson A.W."/>
            <person name="Robinson-Rechavi M."/>
            <person name="Braasch I."/>
            <person name="Lecointre G."/>
            <person name="Bobe J."/>
            <person name="Postlethwait J.H."/>
            <person name="Berthelot C."/>
            <person name="Roest Crollius H."/>
            <person name="Guiguen Y."/>
        </authorList>
    </citation>
    <scope>NUCLEOTIDE SEQUENCE</scope>
    <source>
        <strain evidence="1">NC1722</strain>
    </source>
</reference>
<comment type="caution">
    <text evidence="1">The sequence shown here is derived from an EMBL/GenBank/DDBJ whole genome shotgun (WGS) entry which is preliminary data.</text>
</comment>